<organism evidence="2 3">
    <name type="scientific">Pristionchus pacificus</name>
    <name type="common">Parasitic nematode worm</name>
    <dbReference type="NCBI Taxonomy" id="54126"/>
    <lineage>
        <taxon>Eukaryota</taxon>
        <taxon>Metazoa</taxon>
        <taxon>Ecdysozoa</taxon>
        <taxon>Nematoda</taxon>
        <taxon>Chromadorea</taxon>
        <taxon>Rhabditida</taxon>
        <taxon>Rhabditina</taxon>
        <taxon>Diplogasteromorpha</taxon>
        <taxon>Diplogasteroidea</taxon>
        <taxon>Neodiplogasteridae</taxon>
        <taxon>Pristionchus</taxon>
    </lineage>
</organism>
<sequence>MGKKDRKGKNERQKNEPLQPVDKEMRISLLDELFTQFFGLNLIDKPYQVHDIYFAKTVVSSLTTTHRGMISFVHLSVFNSNLEELNSKGFAINLNLSTEHYLKRTEANFTMKYGWGKLVYGCPVFNSPVQVKHYHCDGREIDVNMTVETNEWLTTPPGTLFGNETFIVIVEIEGGFVDIRHFTARMQMTNGGNGSEKSKGNGTSEDQSKSSRLINVPMTLTTDETLAYINEFLYRERQMMRYFDVQKSNPRPIPPHQIPSILTSDQMILNCRSIANQLVNHSDLSEEEIKERGKKRKHWSEGITHFSLNDLPPPPIPRRHSAHAYSGGDREDQPPYPLHRTSNFCATPITYHHQYDQYPIYSNPSPPPQPNADEKKKIILYCRQNDPVIGIIGLEMLGIPQERLRSTIGPLEYILQISYATENYSEVPFSVEYGLGFFKDNLFFFKHISQANRDNHEIVEETNGRAIDEKTQMIEIIVRDYIFNYESAPLLAVRIYPHFGRILILSVDVKCLFHLFPSRFPSIPLTAAVSNHFDSFPPLSLLFPLPSFLSLSPMRLLPHLLIPLLVAAEELNTGVYVRLNQKAVDYFASLASEAFPRLLENVTLPPIEAGSVATIEPHFEQFSKPEISAKFLSSNGVQAKVKIDNVVIKALTDINLVFYSIKEYVNIHIENVSLDVILQFGRNSSTNRNVITAERCDVVDPQITLTFKKDSELEGYADTFHNGIKDALKGAVCEKAVQALIYIDEQHVQQTEPSDEPSRGISAAELAEGLCADEKALTTLAPPGGLTSPIQTGPPWSVDLTMTLPPQFTDEDVTFGVNGGVLLASLAAKDVPQPVPIDPKLLGRKMVGAMITDFVPNTFFSHVFDFGIGEIDYKVHPEHLPSSLRSLAKLLCGGCHLQVTGSLTRKPVVEMDDKLGARVSLAANVSILFHGKKSSYDVINATTDMHLTLKPTIRRSRIYGDVALTSVDFDIKNLGMVGALAAPLEKLMSFVVPRTMWPAIRKRIRFAMHQRGIRLPVLCGVSLHDFSLSYTDRAAILQSDLAFDLELFLKKFKAHVNRKTFESSGKELYAKKR</sequence>
<dbReference type="GO" id="GO:0005615">
    <property type="term" value="C:extracellular space"/>
    <property type="evidence" value="ECO:0000318"/>
    <property type="project" value="GO_Central"/>
</dbReference>
<dbReference type="Pfam" id="PF02886">
    <property type="entry name" value="LBP_BPI_CETP_C"/>
    <property type="match status" value="1"/>
</dbReference>
<feature type="compositionally biased region" description="Basic and acidic residues" evidence="1">
    <location>
        <begin position="8"/>
        <end position="20"/>
    </location>
</feature>
<dbReference type="PANTHER" id="PTHR10504:SF136">
    <property type="entry name" value="NOSE RESISTANT TO FLUOXETINE PROTEIN 5"/>
    <property type="match status" value="1"/>
</dbReference>
<dbReference type="Gene3D" id="3.15.10.10">
    <property type="entry name" value="Bactericidal permeability-increasing protein, domain 1"/>
    <property type="match status" value="1"/>
</dbReference>
<dbReference type="EnsemblMetazoa" id="PPA12317.1">
    <property type="protein sequence ID" value="PPA12317.1"/>
    <property type="gene ID" value="WBGene00101871"/>
</dbReference>
<keyword evidence="3" id="KW-1185">Reference proteome</keyword>
<protein>
    <submittedName>
        <fullName evidence="2">Nrf-5</fullName>
    </submittedName>
</protein>
<dbReference type="Gene3D" id="3.15.20.10">
    <property type="entry name" value="Bactericidal permeability-increasing protein, domain 2"/>
    <property type="match status" value="1"/>
</dbReference>
<dbReference type="InterPro" id="IPR017943">
    <property type="entry name" value="Bactericidal_perm-incr_a/b_dom"/>
</dbReference>
<feature type="region of interest" description="Disordered" evidence="1">
    <location>
        <begin position="188"/>
        <end position="212"/>
    </location>
</feature>
<evidence type="ECO:0000313" key="3">
    <source>
        <dbReference type="Proteomes" id="UP000005239"/>
    </source>
</evidence>
<feature type="region of interest" description="Disordered" evidence="1">
    <location>
        <begin position="1"/>
        <end position="20"/>
    </location>
</feature>
<proteinExistence type="predicted"/>
<dbReference type="GO" id="GO:0008289">
    <property type="term" value="F:lipid binding"/>
    <property type="evidence" value="ECO:0007669"/>
    <property type="project" value="InterPro"/>
</dbReference>
<evidence type="ECO:0000256" key="1">
    <source>
        <dbReference type="SAM" id="MobiDB-lite"/>
    </source>
</evidence>
<dbReference type="InterPro" id="IPR001124">
    <property type="entry name" value="Lipid-bd_serum_glycop_C"/>
</dbReference>
<dbReference type="SUPFAM" id="SSF55394">
    <property type="entry name" value="Bactericidal permeability-increasing protein, BPI"/>
    <property type="match status" value="2"/>
</dbReference>
<dbReference type="PANTHER" id="PTHR10504">
    <property type="entry name" value="BACTERICIDAL PERMEABILITY-INCREASING BPI PROTEIN-RELATED"/>
    <property type="match status" value="1"/>
</dbReference>
<dbReference type="Proteomes" id="UP000005239">
    <property type="component" value="Unassembled WGS sequence"/>
</dbReference>
<dbReference type="AlphaFoldDB" id="A0A2A6CSV1"/>
<dbReference type="InterPro" id="IPR032942">
    <property type="entry name" value="BPI/LBP/Plunc"/>
</dbReference>
<reference evidence="3" key="1">
    <citation type="journal article" date="2008" name="Nat. Genet.">
        <title>The Pristionchus pacificus genome provides a unique perspective on nematode lifestyle and parasitism.</title>
        <authorList>
            <person name="Dieterich C."/>
            <person name="Clifton S.W."/>
            <person name="Schuster L.N."/>
            <person name="Chinwalla A."/>
            <person name="Delehaunty K."/>
            <person name="Dinkelacker I."/>
            <person name="Fulton L."/>
            <person name="Fulton R."/>
            <person name="Godfrey J."/>
            <person name="Minx P."/>
            <person name="Mitreva M."/>
            <person name="Roeseler W."/>
            <person name="Tian H."/>
            <person name="Witte H."/>
            <person name="Yang S.P."/>
            <person name="Wilson R.K."/>
            <person name="Sommer R.J."/>
        </authorList>
    </citation>
    <scope>NUCLEOTIDE SEQUENCE [LARGE SCALE GENOMIC DNA]</scope>
    <source>
        <strain evidence="3">PS312</strain>
    </source>
</reference>
<feature type="region of interest" description="Disordered" evidence="1">
    <location>
        <begin position="306"/>
        <end position="339"/>
    </location>
</feature>
<accession>A0A8R1U8P0</accession>
<gene>
    <name evidence="2" type="primary">WBGene00101871</name>
</gene>
<evidence type="ECO:0000313" key="2">
    <source>
        <dbReference type="EnsemblMetazoa" id="PPA12317.1"/>
    </source>
</evidence>
<dbReference type="SMART" id="SM00329">
    <property type="entry name" value="BPI2"/>
    <property type="match status" value="1"/>
</dbReference>
<name>A0A2A6CSV1_PRIPA</name>
<reference evidence="2" key="2">
    <citation type="submission" date="2022-06" db="UniProtKB">
        <authorList>
            <consortium name="EnsemblMetazoa"/>
        </authorList>
    </citation>
    <scope>IDENTIFICATION</scope>
    <source>
        <strain evidence="2">PS312</strain>
    </source>
</reference>
<accession>A0A2A6CSV1</accession>